<feature type="transmembrane region" description="Helical" evidence="1">
    <location>
        <begin position="6"/>
        <end position="25"/>
    </location>
</feature>
<dbReference type="Proteomes" id="UP000248198">
    <property type="component" value="Unassembled WGS sequence"/>
</dbReference>
<evidence type="ECO:0000313" key="2">
    <source>
        <dbReference type="EMBL" id="PYF74903.1"/>
    </source>
</evidence>
<gene>
    <name evidence="2" type="ORF">B0O44_103349</name>
</gene>
<proteinExistence type="predicted"/>
<organism evidence="2 3">
    <name type="scientific">Pedobacter nutrimenti</name>
    <dbReference type="NCBI Taxonomy" id="1241337"/>
    <lineage>
        <taxon>Bacteria</taxon>
        <taxon>Pseudomonadati</taxon>
        <taxon>Bacteroidota</taxon>
        <taxon>Sphingobacteriia</taxon>
        <taxon>Sphingobacteriales</taxon>
        <taxon>Sphingobacteriaceae</taxon>
        <taxon>Pedobacter</taxon>
    </lineage>
</organism>
<reference evidence="2 3" key="1">
    <citation type="submission" date="2018-06" db="EMBL/GenBank/DDBJ databases">
        <title>Genomic Encyclopedia of Archaeal and Bacterial Type Strains, Phase II (KMG-II): from individual species to whole genera.</title>
        <authorList>
            <person name="Goeker M."/>
        </authorList>
    </citation>
    <scope>NUCLEOTIDE SEQUENCE [LARGE SCALE GENOMIC DNA]</scope>
    <source>
        <strain evidence="2 3">DSM 27372</strain>
    </source>
</reference>
<keyword evidence="1" id="KW-0812">Transmembrane</keyword>
<dbReference type="RefSeq" id="WP_110829768.1">
    <property type="nucleotide sequence ID" value="NZ_QKLU01000003.1"/>
</dbReference>
<name>A0A318UFK9_9SPHI</name>
<dbReference type="AlphaFoldDB" id="A0A318UFK9"/>
<evidence type="ECO:0000313" key="3">
    <source>
        <dbReference type="Proteomes" id="UP000248198"/>
    </source>
</evidence>
<keyword evidence="1" id="KW-0472">Membrane</keyword>
<dbReference type="OrthoDB" id="766438at2"/>
<accession>A0A318UFK9</accession>
<comment type="caution">
    <text evidence="2">The sequence shown here is derived from an EMBL/GenBank/DDBJ whole genome shotgun (WGS) entry which is preliminary data.</text>
</comment>
<evidence type="ECO:0000256" key="1">
    <source>
        <dbReference type="SAM" id="Phobius"/>
    </source>
</evidence>
<protein>
    <submittedName>
        <fullName evidence="2">Uncharacterized protein</fullName>
    </submittedName>
</protein>
<sequence>MNFNLAFYATAALAGIAVVYLITTLRKASAYNMPFFKALNPNYTARVHELAQVKASLQPIITEMETRQMSSFILLWKAKFEKGTFSEQDVKDLNQQIADGNKAQVDGILSLHPNARSRFNEINAALEAATKAAELQQAEAETELA</sequence>
<keyword evidence="1" id="KW-1133">Transmembrane helix</keyword>
<dbReference type="EMBL" id="QKLU01000003">
    <property type="protein sequence ID" value="PYF74903.1"/>
    <property type="molecule type" value="Genomic_DNA"/>
</dbReference>
<keyword evidence="3" id="KW-1185">Reference proteome</keyword>